<organism evidence="1 2">
    <name type="scientific">Nocardia jinanensis</name>
    <dbReference type="NCBI Taxonomy" id="382504"/>
    <lineage>
        <taxon>Bacteria</taxon>
        <taxon>Bacillati</taxon>
        <taxon>Actinomycetota</taxon>
        <taxon>Actinomycetes</taxon>
        <taxon>Mycobacteriales</taxon>
        <taxon>Nocardiaceae</taxon>
        <taxon>Nocardia</taxon>
    </lineage>
</organism>
<dbReference type="RefSeq" id="WP_062996685.1">
    <property type="nucleotide sequence ID" value="NZ_BMMH01000002.1"/>
</dbReference>
<evidence type="ECO:0000313" key="1">
    <source>
        <dbReference type="EMBL" id="GGL01651.1"/>
    </source>
</evidence>
<comment type="caution">
    <text evidence="1">The sequence shown here is derived from an EMBL/GenBank/DDBJ whole genome shotgun (WGS) entry which is preliminary data.</text>
</comment>
<accession>A0A917RD80</accession>
<dbReference type="EMBL" id="BMMH01000002">
    <property type="protein sequence ID" value="GGL01651.1"/>
    <property type="molecule type" value="Genomic_DNA"/>
</dbReference>
<dbReference type="Proteomes" id="UP000638263">
    <property type="component" value="Unassembled WGS sequence"/>
</dbReference>
<gene>
    <name evidence="1" type="ORF">GCM10011588_15440</name>
</gene>
<protein>
    <submittedName>
        <fullName evidence="1">Uncharacterized protein</fullName>
    </submittedName>
</protein>
<reference evidence="1" key="1">
    <citation type="journal article" date="2014" name="Int. J. Syst. Evol. Microbiol.">
        <title>Complete genome sequence of Corynebacterium casei LMG S-19264T (=DSM 44701T), isolated from a smear-ripened cheese.</title>
        <authorList>
            <consortium name="US DOE Joint Genome Institute (JGI-PGF)"/>
            <person name="Walter F."/>
            <person name="Albersmeier A."/>
            <person name="Kalinowski J."/>
            <person name="Ruckert C."/>
        </authorList>
    </citation>
    <scope>NUCLEOTIDE SEQUENCE</scope>
    <source>
        <strain evidence="1">CGMCC 4.3508</strain>
    </source>
</reference>
<keyword evidence="2" id="KW-1185">Reference proteome</keyword>
<dbReference type="Gene3D" id="3.40.50.720">
    <property type="entry name" value="NAD(P)-binding Rossmann-like Domain"/>
    <property type="match status" value="1"/>
</dbReference>
<reference evidence="1" key="2">
    <citation type="submission" date="2020-09" db="EMBL/GenBank/DDBJ databases">
        <authorList>
            <person name="Sun Q."/>
            <person name="Zhou Y."/>
        </authorList>
    </citation>
    <scope>NUCLEOTIDE SEQUENCE</scope>
    <source>
        <strain evidence="1">CGMCC 4.3508</strain>
    </source>
</reference>
<proteinExistence type="predicted"/>
<dbReference type="AlphaFoldDB" id="A0A917RD80"/>
<evidence type="ECO:0000313" key="2">
    <source>
        <dbReference type="Proteomes" id="UP000638263"/>
    </source>
</evidence>
<sequence length="122" mass="13245">MLFTYELDRRLADTPATALAAHPGGASTEVFRYSPAAFRLAIVRLFGRTPAMGALPTLRAATDPRATGGDYYGPAGLFEIRGYPGRVKSSTRSYDRHRQESLWTASEKLTDVRFAVSGTTGS</sequence>
<name>A0A917RD80_9NOCA</name>